<accession>A0A1E3L564</accession>
<protein>
    <submittedName>
        <fullName evidence="6">Tagaturonate reductase</fullName>
        <ecNumber evidence="6">1.1.1.58</ecNumber>
    </submittedName>
</protein>
<dbReference type="AlphaFoldDB" id="A0A1E3L564"/>
<dbReference type="PANTHER" id="PTHR30524:SF0">
    <property type="entry name" value="ALTRONATE OXIDOREDUCTASE-RELATED"/>
    <property type="match status" value="1"/>
</dbReference>
<dbReference type="InterPro" id="IPR036291">
    <property type="entry name" value="NAD(P)-bd_dom_sf"/>
</dbReference>
<organism evidence="6 7">
    <name type="scientific">Paenibacillus nuruki</name>
    <dbReference type="NCBI Taxonomy" id="1886670"/>
    <lineage>
        <taxon>Bacteria</taxon>
        <taxon>Bacillati</taxon>
        <taxon>Bacillota</taxon>
        <taxon>Bacilli</taxon>
        <taxon>Bacillales</taxon>
        <taxon>Paenibacillaceae</taxon>
        <taxon>Paenibacillus</taxon>
    </lineage>
</organism>
<dbReference type="SUPFAM" id="SSF48179">
    <property type="entry name" value="6-phosphogluconate dehydrogenase C-terminal domain-like"/>
    <property type="match status" value="1"/>
</dbReference>
<dbReference type="Proteomes" id="UP000094578">
    <property type="component" value="Unassembled WGS sequence"/>
</dbReference>
<dbReference type="PRINTS" id="PR00084">
    <property type="entry name" value="MTLDHDRGNASE"/>
</dbReference>
<dbReference type="EC" id="1.1.1.58" evidence="6"/>
<dbReference type="GO" id="GO:0019698">
    <property type="term" value="P:D-galacturonate catabolic process"/>
    <property type="evidence" value="ECO:0007669"/>
    <property type="project" value="TreeGrafter"/>
</dbReference>
<dbReference type="PANTHER" id="PTHR30524">
    <property type="entry name" value="MANNITOL-1-PHOSPHATE 5-DEHYDROGENASE"/>
    <property type="match status" value="1"/>
</dbReference>
<evidence type="ECO:0000256" key="2">
    <source>
        <dbReference type="ARBA" id="ARBA00023027"/>
    </source>
</evidence>
<dbReference type="Gene3D" id="1.10.1040.10">
    <property type="entry name" value="N-(1-d-carboxylethyl)-l-norvaline Dehydrogenase, domain 2"/>
    <property type="match status" value="1"/>
</dbReference>
<evidence type="ECO:0000259" key="5">
    <source>
        <dbReference type="Pfam" id="PF08125"/>
    </source>
</evidence>
<keyword evidence="2" id="KW-0520">NAD</keyword>
<proteinExistence type="predicted"/>
<evidence type="ECO:0000259" key="4">
    <source>
        <dbReference type="Pfam" id="PF01232"/>
    </source>
</evidence>
<comment type="caution">
    <text evidence="6">The sequence shown here is derived from an EMBL/GenBank/DDBJ whole genome shotgun (WGS) entry which is preliminary data.</text>
</comment>
<dbReference type="InterPro" id="IPR013328">
    <property type="entry name" value="6PGD_dom2"/>
</dbReference>
<dbReference type="GO" id="GO:0005829">
    <property type="term" value="C:cytosol"/>
    <property type="evidence" value="ECO:0007669"/>
    <property type="project" value="TreeGrafter"/>
</dbReference>
<evidence type="ECO:0000256" key="3">
    <source>
        <dbReference type="ARBA" id="ARBA00048615"/>
    </source>
</evidence>
<evidence type="ECO:0000313" key="7">
    <source>
        <dbReference type="Proteomes" id="UP000094578"/>
    </source>
</evidence>
<dbReference type="InterPro" id="IPR013118">
    <property type="entry name" value="Mannitol_DH_C"/>
</dbReference>
<evidence type="ECO:0000256" key="1">
    <source>
        <dbReference type="ARBA" id="ARBA00023002"/>
    </source>
</evidence>
<dbReference type="EMBL" id="MDER01000035">
    <property type="protein sequence ID" value="ODP28731.1"/>
    <property type="molecule type" value="Genomic_DNA"/>
</dbReference>
<sequence>MSIGKYIAPLRLEMNSQDERRKIETIRQLPIKILQIGGGNFLRGFFDWMIYESINQGKYHGSIALTPPTPNGAIKLKQLAEQDGLYTLITRGLQQGEVIEEKSIIPVFKTFIDPYTEWEQFLQLAELESLDIIISNTTEAGLAYEPIHYTEGEPLLNYPARLTVFLYRRFQHFAGSLEHGLLILPCELIEHNGDLLKQYVLRYATEFGLGADFVTWIEQSQRFLNNLVDRIVPGMPPEEEYQRLANQYGYEDPFINTAEPYHLWAIQGEPELDKRLPLAQIGLNVHWVKDLQPFQERKVRILNGAHTLMTPVGLWYSKVTVRDVMEDTKLSDWVMSTITKEVIPALTLDEKELHAYATATFERFRNPYLEHRLQDIALNSLSKFKTRILPTLKAYSEKYNQLPAEIVYSFAALILLYRTQSVEDGQRYQTKIPSGTLITIKDNERYLQRLAEHWQQPQLANVVTSILADQQIWDEDLTEIEGLAKAIVSNIQLLEEAQL</sequence>
<dbReference type="STRING" id="1886670.PTI45_02026"/>
<dbReference type="PATRIC" id="fig|1886670.3.peg.2060"/>
<evidence type="ECO:0000313" key="6">
    <source>
        <dbReference type="EMBL" id="ODP28731.1"/>
    </source>
</evidence>
<feature type="domain" description="Mannitol dehydrogenase N-terminal" evidence="4">
    <location>
        <begin position="32"/>
        <end position="278"/>
    </location>
</feature>
<dbReference type="GO" id="GO:0009026">
    <property type="term" value="F:tagaturonate reductase activity"/>
    <property type="evidence" value="ECO:0007669"/>
    <property type="project" value="UniProtKB-EC"/>
</dbReference>
<dbReference type="RefSeq" id="WP_069327439.1">
    <property type="nucleotide sequence ID" value="NZ_MDER01000035.1"/>
</dbReference>
<dbReference type="GO" id="GO:0008926">
    <property type="term" value="F:mannitol-1-phosphate 5-dehydrogenase activity"/>
    <property type="evidence" value="ECO:0007669"/>
    <property type="project" value="UniProtKB-EC"/>
</dbReference>
<keyword evidence="1 6" id="KW-0560">Oxidoreductase</keyword>
<reference evidence="6 7" key="1">
    <citation type="submission" date="2016-08" db="EMBL/GenBank/DDBJ databases">
        <title>Genome sequencing of Paenibacillus sp. TI45-13ar, isolated from Korean traditional nuruk.</title>
        <authorList>
            <person name="Kim S.-J."/>
        </authorList>
    </citation>
    <scope>NUCLEOTIDE SEQUENCE [LARGE SCALE GENOMIC DNA]</scope>
    <source>
        <strain evidence="6 7">TI45-13ar</strain>
    </source>
</reference>
<name>A0A1E3L564_9BACL</name>
<keyword evidence="7" id="KW-1185">Reference proteome</keyword>
<dbReference type="InterPro" id="IPR000669">
    <property type="entry name" value="Mannitol_DH"/>
</dbReference>
<comment type="catalytic activity">
    <reaction evidence="3">
        <text>D-mannitol 1-phosphate + NAD(+) = beta-D-fructose 6-phosphate + NADH + H(+)</text>
        <dbReference type="Rhea" id="RHEA:19661"/>
        <dbReference type="ChEBI" id="CHEBI:15378"/>
        <dbReference type="ChEBI" id="CHEBI:57540"/>
        <dbReference type="ChEBI" id="CHEBI:57634"/>
        <dbReference type="ChEBI" id="CHEBI:57945"/>
        <dbReference type="ChEBI" id="CHEBI:61381"/>
        <dbReference type="EC" id="1.1.1.17"/>
    </reaction>
</comment>
<dbReference type="GO" id="GO:0019592">
    <property type="term" value="P:mannitol catabolic process"/>
    <property type="evidence" value="ECO:0007669"/>
    <property type="project" value="TreeGrafter"/>
</dbReference>
<dbReference type="Pfam" id="PF01232">
    <property type="entry name" value="Mannitol_dh"/>
    <property type="match status" value="1"/>
</dbReference>
<dbReference type="Gene3D" id="3.40.50.720">
    <property type="entry name" value="NAD(P)-binding Rossmann-like Domain"/>
    <property type="match status" value="1"/>
</dbReference>
<dbReference type="InterPro" id="IPR008927">
    <property type="entry name" value="6-PGluconate_DH-like_C_sf"/>
</dbReference>
<dbReference type="Pfam" id="PF08125">
    <property type="entry name" value="Mannitol_dh_C"/>
    <property type="match status" value="1"/>
</dbReference>
<dbReference type="NCBIfam" id="NF002969">
    <property type="entry name" value="PRK03643.1"/>
    <property type="match status" value="1"/>
</dbReference>
<dbReference type="SUPFAM" id="SSF51735">
    <property type="entry name" value="NAD(P)-binding Rossmann-fold domains"/>
    <property type="match status" value="1"/>
</dbReference>
<dbReference type="InterPro" id="IPR013131">
    <property type="entry name" value="Mannitol_DH_N"/>
</dbReference>
<feature type="domain" description="Mannitol dehydrogenase C-terminal" evidence="5">
    <location>
        <begin position="290"/>
        <end position="492"/>
    </location>
</feature>
<gene>
    <name evidence="6" type="primary">uxaB</name>
    <name evidence="6" type="ORF">PTI45_02026</name>
</gene>